<gene>
    <name evidence="1" type="ORF">ER308_13050</name>
</gene>
<dbReference type="AlphaFoldDB" id="A0A411YGM7"/>
<dbReference type="PANTHER" id="PTHR43857">
    <property type="entry name" value="BLR7761 PROTEIN"/>
    <property type="match status" value="1"/>
</dbReference>
<dbReference type="KEGG" id="erz:ER308_13050"/>
<name>A0A411YGM7_9ACTN</name>
<keyword evidence="2" id="KW-1185">Reference proteome</keyword>
<dbReference type="Pfam" id="PF01042">
    <property type="entry name" value="Ribonuc_L-PSP"/>
    <property type="match status" value="1"/>
</dbReference>
<dbReference type="InterPro" id="IPR035959">
    <property type="entry name" value="RutC-like_sf"/>
</dbReference>
<reference evidence="1 2" key="1">
    <citation type="submission" date="2019-01" db="EMBL/GenBank/DDBJ databases">
        <title>Egibacter rhizosphaerae EGI 80759T.</title>
        <authorList>
            <person name="Chen D.-D."/>
            <person name="Tian Y."/>
            <person name="Jiao J.-Y."/>
            <person name="Zhang X.-T."/>
            <person name="Zhang Y.-G."/>
            <person name="Zhang Y."/>
            <person name="Xiao M."/>
            <person name="Shu W.-S."/>
            <person name="Li W.-J."/>
        </authorList>
    </citation>
    <scope>NUCLEOTIDE SEQUENCE [LARGE SCALE GENOMIC DNA]</scope>
    <source>
        <strain evidence="1 2">EGI 80759</strain>
    </source>
</reference>
<dbReference type="EMBL" id="CP036402">
    <property type="protein sequence ID" value="QBI20400.1"/>
    <property type="molecule type" value="Genomic_DNA"/>
</dbReference>
<organism evidence="1 2">
    <name type="scientific">Egibacter rhizosphaerae</name>
    <dbReference type="NCBI Taxonomy" id="1670831"/>
    <lineage>
        <taxon>Bacteria</taxon>
        <taxon>Bacillati</taxon>
        <taxon>Actinomycetota</taxon>
        <taxon>Nitriliruptoria</taxon>
        <taxon>Egibacterales</taxon>
        <taxon>Egibacteraceae</taxon>
        <taxon>Egibacter</taxon>
    </lineage>
</organism>
<evidence type="ECO:0000313" key="2">
    <source>
        <dbReference type="Proteomes" id="UP000291469"/>
    </source>
</evidence>
<evidence type="ECO:0000313" key="1">
    <source>
        <dbReference type="EMBL" id="QBI20400.1"/>
    </source>
</evidence>
<protein>
    <submittedName>
        <fullName evidence="1">RidA family protein</fullName>
    </submittedName>
</protein>
<sequence>MEREQIDPWMWQEPYGFSHAWRVRGADEIVFVSGQASVDADGQVQHPDDVAAQTRLTYENLQTVLARSGASLQDVVKQTVYLVGTEHLGEFGQVAAEFLQGHRPAQTVVGCEALALPGMRVEVEVIAVR</sequence>
<dbReference type="Gene3D" id="3.30.1330.40">
    <property type="entry name" value="RutC-like"/>
    <property type="match status" value="1"/>
</dbReference>
<dbReference type="RefSeq" id="WP_131155397.1">
    <property type="nucleotide sequence ID" value="NZ_CP036402.1"/>
</dbReference>
<proteinExistence type="predicted"/>
<dbReference type="Proteomes" id="UP000291469">
    <property type="component" value="Chromosome"/>
</dbReference>
<dbReference type="OrthoDB" id="4375842at2"/>
<dbReference type="CDD" id="cd00448">
    <property type="entry name" value="YjgF_YER057c_UK114_family"/>
    <property type="match status" value="1"/>
</dbReference>
<dbReference type="SUPFAM" id="SSF55298">
    <property type="entry name" value="YjgF-like"/>
    <property type="match status" value="1"/>
</dbReference>
<dbReference type="InterPro" id="IPR006175">
    <property type="entry name" value="YjgF/YER057c/UK114"/>
</dbReference>
<accession>A0A411YGM7</accession>
<dbReference type="PANTHER" id="PTHR43857:SF1">
    <property type="entry name" value="YJGH FAMILY PROTEIN"/>
    <property type="match status" value="1"/>
</dbReference>